<sequence>MSKIAFIFPGQGAQKTGMGKDFYEQSQRAAEIYDAASKRLKEEMEIDIRTLCFDENDKLDQTAYTQAALVTTCLAMARTLEEKGVRADITAGLSLGEYCAIAVAGGMSDLDAVWAVRKRGVLMEEAVPTGVGAMAAVLGLSAEQIEKVTEEIKGVTVANYNCPGQVVITGETDSVDAAKEKLLECGAKRVLPLNVSGPFHSPMLKEAGEKLSEVLDQIHFHELELPYVTNVTAEPITDICKTKELLKEQVAASVRWQQSMERMIEDGVDTFIEIGPGKTLAGFLKKINRTVTVMNISCIEDVDKVASAVNLCGEL</sequence>
<reference evidence="7 10" key="1">
    <citation type="journal article" date="2018" name="Int. J. Syst. Evol. Microbiol.">
        <title>Draft Genome Sequence of Faecalimonas umbilicata JCM 30896T, an Acetate-Producing Bacterium Isolated from Human Feces.</title>
        <authorList>
            <person name="Sakamoto M."/>
            <person name="Ikeyama N."/>
            <person name="Yuki M."/>
            <person name="Ohkuma M."/>
        </authorList>
    </citation>
    <scope>NUCLEOTIDE SEQUENCE [LARGE SCALE GENOMIC DNA]</scope>
    <source>
        <strain evidence="7 10">EGH7</strain>
    </source>
</reference>
<name>A0A4R3JP23_9FIRM</name>
<dbReference type="EC" id="2.3.1.39" evidence="4"/>
<evidence type="ECO:0000313" key="7">
    <source>
        <dbReference type="EMBL" id="GBU04969.1"/>
    </source>
</evidence>
<dbReference type="InterPro" id="IPR014043">
    <property type="entry name" value="Acyl_transferase_dom"/>
</dbReference>
<dbReference type="EMBL" id="SLZV01000016">
    <property type="protein sequence ID" value="TCS66855.1"/>
    <property type="molecule type" value="Genomic_DNA"/>
</dbReference>
<gene>
    <name evidence="7" type="primary">fabD</name>
    <name evidence="8" type="ORF">EDD74_11632</name>
    <name evidence="7" type="ORF">FAEUMB_15100</name>
</gene>
<dbReference type="Gene3D" id="3.30.70.250">
    <property type="entry name" value="Malonyl-CoA ACP transacylase, ACP-binding"/>
    <property type="match status" value="1"/>
</dbReference>
<dbReference type="InterPro" id="IPR001227">
    <property type="entry name" value="Ac_transferase_dom_sf"/>
</dbReference>
<evidence type="ECO:0000256" key="3">
    <source>
        <dbReference type="ARBA" id="ARBA00048462"/>
    </source>
</evidence>
<organism evidence="8 9">
    <name type="scientific">Faecalimonas umbilicata</name>
    <dbReference type="NCBI Taxonomy" id="1912855"/>
    <lineage>
        <taxon>Bacteria</taxon>
        <taxon>Bacillati</taxon>
        <taxon>Bacillota</taxon>
        <taxon>Clostridia</taxon>
        <taxon>Lachnospirales</taxon>
        <taxon>Lachnospiraceae</taxon>
        <taxon>Faecalimonas</taxon>
    </lineage>
</organism>
<dbReference type="Gene3D" id="3.40.366.10">
    <property type="entry name" value="Malonyl-Coenzyme A Acyl Carrier Protein, domain 2"/>
    <property type="match status" value="1"/>
</dbReference>
<evidence type="ECO:0000256" key="4">
    <source>
        <dbReference type="PIRNR" id="PIRNR000446"/>
    </source>
</evidence>
<dbReference type="InterPro" id="IPR016036">
    <property type="entry name" value="Malonyl_transacylase_ACP-bd"/>
</dbReference>
<keyword evidence="1 4" id="KW-0808">Transferase</keyword>
<dbReference type="NCBIfam" id="TIGR00128">
    <property type="entry name" value="fabD"/>
    <property type="match status" value="1"/>
</dbReference>
<proteinExistence type="inferred from homology"/>
<dbReference type="AlphaFoldDB" id="A0A4R3JP23"/>
<feature type="active site" evidence="5">
    <location>
        <position position="200"/>
    </location>
</feature>
<keyword evidence="10" id="KW-1185">Reference proteome</keyword>
<feature type="domain" description="Malonyl-CoA:ACP transacylase (MAT)" evidence="6">
    <location>
        <begin position="7"/>
        <end position="296"/>
    </location>
</feature>
<evidence type="ECO:0000313" key="10">
    <source>
        <dbReference type="Proteomes" id="UP000702954"/>
    </source>
</evidence>
<evidence type="ECO:0000313" key="8">
    <source>
        <dbReference type="EMBL" id="TCS66855.1"/>
    </source>
</evidence>
<dbReference type="SMART" id="SM00827">
    <property type="entry name" value="PKS_AT"/>
    <property type="match status" value="1"/>
</dbReference>
<dbReference type="PIRSF" id="PIRSF000446">
    <property type="entry name" value="Mct"/>
    <property type="match status" value="1"/>
</dbReference>
<evidence type="ECO:0000256" key="1">
    <source>
        <dbReference type="ARBA" id="ARBA00022679"/>
    </source>
</evidence>
<protein>
    <recommendedName>
        <fullName evidence="4">Malonyl CoA-acyl carrier protein transacylase</fullName>
        <ecNumber evidence="4">2.3.1.39</ecNumber>
    </recommendedName>
</protein>
<comment type="catalytic activity">
    <reaction evidence="3 4">
        <text>holo-[ACP] + malonyl-CoA = malonyl-[ACP] + CoA</text>
        <dbReference type="Rhea" id="RHEA:41792"/>
        <dbReference type="Rhea" id="RHEA-COMP:9623"/>
        <dbReference type="Rhea" id="RHEA-COMP:9685"/>
        <dbReference type="ChEBI" id="CHEBI:57287"/>
        <dbReference type="ChEBI" id="CHEBI:57384"/>
        <dbReference type="ChEBI" id="CHEBI:64479"/>
        <dbReference type="ChEBI" id="CHEBI:78449"/>
        <dbReference type="EC" id="2.3.1.39"/>
    </reaction>
</comment>
<dbReference type="FunFam" id="3.30.70.250:FF:000001">
    <property type="entry name" value="Malonyl CoA-acyl carrier protein transacylase"/>
    <property type="match status" value="1"/>
</dbReference>
<dbReference type="GO" id="GO:0006633">
    <property type="term" value="P:fatty acid biosynthetic process"/>
    <property type="evidence" value="ECO:0007669"/>
    <property type="project" value="TreeGrafter"/>
</dbReference>
<dbReference type="InterPro" id="IPR050858">
    <property type="entry name" value="Mal-CoA-ACP_Trans/PKS_FabD"/>
</dbReference>
<dbReference type="InterPro" id="IPR024925">
    <property type="entry name" value="Malonyl_CoA-ACP_transAc"/>
</dbReference>
<feature type="active site" evidence="5">
    <location>
        <position position="94"/>
    </location>
</feature>
<dbReference type="Proteomes" id="UP000294613">
    <property type="component" value="Unassembled WGS sequence"/>
</dbReference>
<dbReference type="PANTHER" id="PTHR42681:SF1">
    <property type="entry name" value="MALONYL-COA-ACYL CARRIER PROTEIN TRANSACYLASE, MITOCHONDRIAL"/>
    <property type="match status" value="1"/>
</dbReference>
<dbReference type="GO" id="GO:0005829">
    <property type="term" value="C:cytosol"/>
    <property type="evidence" value="ECO:0007669"/>
    <property type="project" value="TreeGrafter"/>
</dbReference>
<comment type="similarity">
    <text evidence="4">Belongs to the fabD family.</text>
</comment>
<keyword evidence="2 4" id="KW-0012">Acyltransferase</keyword>
<dbReference type="InterPro" id="IPR004410">
    <property type="entry name" value="Malonyl_CoA-ACP_transAc_FabD"/>
</dbReference>
<dbReference type="PANTHER" id="PTHR42681">
    <property type="entry name" value="MALONYL-COA-ACYL CARRIER PROTEIN TRANSACYLASE, MITOCHONDRIAL"/>
    <property type="match status" value="1"/>
</dbReference>
<comment type="caution">
    <text evidence="8">The sequence shown here is derived from an EMBL/GenBank/DDBJ whole genome shotgun (WGS) entry which is preliminary data.</text>
</comment>
<dbReference type="InterPro" id="IPR016035">
    <property type="entry name" value="Acyl_Trfase/lysoPLipase"/>
</dbReference>
<dbReference type="Proteomes" id="UP000702954">
    <property type="component" value="Unassembled WGS sequence"/>
</dbReference>
<dbReference type="SUPFAM" id="SSF52151">
    <property type="entry name" value="FabD/lysophospholipase-like"/>
    <property type="match status" value="1"/>
</dbReference>
<dbReference type="GO" id="GO:0004314">
    <property type="term" value="F:[acyl-carrier-protein] S-malonyltransferase activity"/>
    <property type="evidence" value="ECO:0007669"/>
    <property type="project" value="UniProtKB-EC"/>
</dbReference>
<evidence type="ECO:0000256" key="5">
    <source>
        <dbReference type="PIRSR" id="PIRSR000446-1"/>
    </source>
</evidence>
<dbReference type="Pfam" id="PF00698">
    <property type="entry name" value="Acyl_transf_1"/>
    <property type="match status" value="1"/>
</dbReference>
<dbReference type="SUPFAM" id="SSF55048">
    <property type="entry name" value="Probable ACP-binding domain of malonyl-CoA ACP transacylase"/>
    <property type="match status" value="1"/>
</dbReference>
<dbReference type="RefSeq" id="WP_116441620.1">
    <property type="nucleotide sequence ID" value="NZ_BHEO01000008.1"/>
</dbReference>
<reference evidence="8 9" key="2">
    <citation type="submission" date="2019-03" db="EMBL/GenBank/DDBJ databases">
        <title>Genomic Encyclopedia of Type Strains, Phase IV (KMG-IV): sequencing the most valuable type-strain genomes for metagenomic binning, comparative biology and taxonomic classification.</title>
        <authorList>
            <person name="Goeker M."/>
        </authorList>
    </citation>
    <scope>NUCLEOTIDE SEQUENCE [LARGE SCALE GENOMIC DNA]</scope>
    <source>
        <strain evidence="8 9">DSM 103426</strain>
    </source>
</reference>
<evidence type="ECO:0000256" key="2">
    <source>
        <dbReference type="ARBA" id="ARBA00023315"/>
    </source>
</evidence>
<accession>A0A4R3JP23</accession>
<evidence type="ECO:0000313" key="9">
    <source>
        <dbReference type="Proteomes" id="UP000294613"/>
    </source>
</evidence>
<evidence type="ECO:0000259" key="6">
    <source>
        <dbReference type="SMART" id="SM00827"/>
    </source>
</evidence>
<dbReference type="EMBL" id="BHEO01000008">
    <property type="protein sequence ID" value="GBU04969.1"/>
    <property type="molecule type" value="Genomic_DNA"/>
</dbReference>